<proteinExistence type="predicted"/>
<feature type="compositionally biased region" description="Acidic residues" evidence="1">
    <location>
        <begin position="156"/>
        <end position="172"/>
    </location>
</feature>
<gene>
    <name evidence="2" type="ORF">RCC_11519</name>
</gene>
<dbReference type="RefSeq" id="XP_023632508.1">
    <property type="nucleotide sequence ID" value="XM_023776740.1"/>
</dbReference>
<dbReference type="Proteomes" id="UP000225277">
    <property type="component" value="Unassembled WGS sequence"/>
</dbReference>
<dbReference type="AlphaFoldDB" id="A0A2D3VI53"/>
<dbReference type="EMBL" id="FJUY01000032">
    <property type="protein sequence ID" value="CZT25850.1"/>
    <property type="molecule type" value="Genomic_DNA"/>
</dbReference>
<feature type="region of interest" description="Disordered" evidence="1">
    <location>
        <begin position="146"/>
        <end position="172"/>
    </location>
</feature>
<protein>
    <submittedName>
        <fullName evidence="2">Uncharacterized protein</fullName>
    </submittedName>
</protein>
<sequence>MNILKPAATPRRQEKSTSQIDNLIPKMSKPWQRYKQNRKLKTNETTLVSDNRPQTIIDEAEADFLKRLKIVLEVVLKAPDELDGQIIGDLIDAYRVWIPNGTQSKWNRVMKAKILKIEKSDTENYKLFHAIRRAGVEFIRKEGAVNNTGGTADAEGAVDEEGLDDEDDAVTA</sequence>
<keyword evidence="3" id="KW-1185">Reference proteome</keyword>
<feature type="region of interest" description="Disordered" evidence="1">
    <location>
        <begin position="1"/>
        <end position="22"/>
    </location>
</feature>
<evidence type="ECO:0000256" key="1">
    <source>
        <dbReference type="SAM" id="MobiDB-lite"/>
    </source>
</evidence>
<evidence type="ECO:0000313" key="3">
    <source>
        <dbReference type="Proteomes" id="UP000225277"/>
    </source>
</evidence>
<organism evidence="2 3">
    <name type="scientific">Ramularia collo-cygni</name>
    <dbReference type="NCBI Taxonomy" id="112498"/>
    <lineage>
        <taxon>Eukaryota</taxon>
        <taxon>Fungi</taxon>
        <taxon>Dikarya</taxon>
        <taxon>Ascomycota</taxon>
        <taxon>Pezizomycotina</taxon>
        <taxon>Dothideomycetes</taxon>
        <taxon>Dothideomycetidae</taxon>
        <taxon>Mycosphaerellales</taxon>
        <taxon>Mycosphaerellaceae</taxon>
        <taxon>Ramularia</taxon>
    </lineage>
</organism>
<dbReference type="GeneID" id="35606536"/>
<name>A0A2D3VI53_9PEZI</name>
<reference evidence="2 3" key="1">
    <citation type="submission" date="2016-03" db="EMBL/GenBank/DDBJ databases">
        <authorList>
            <person name="Ploux O."/>
        </authorList>
    </citation>
    <scope>NUCLEOTIDE SEQUENCE [LARGE SCALE GENOMIC DNA]</scope>
    <source>
        <strain evidence="2 3">URUG2</strain>
    </source>
</reference>
<evidence type="ECO:0000313" key="2">
    <source>
        <dbReference type="EMBL" id="CZT25850.1"/>
    </source>
</evidence>
<accession>A0A2D3VI53</accession>